<protein>
    <submittedName>
        <fullName evidence="1">P-loop nucleoside triphosphate hydrolase superfamily protein</fullName>
    </submittedName>
</protein>
<evidence type="ECO:0000313" key="1">
    <source>
        <dbReference type="EMBL" id="KAJ4710309.1"/>
    </source>
</evidence>
<dbReference type="EMBL" id="CM051402">
    <property type="protein sequence ID" value="KAJ4710309.1"/>
    <property type="molecule type" value="Genomic_DNA"/>
</dbReference>
<accession>A0ACC1XH60</accession>
<keyword evidence="1" id="KW-0378">Hydrolase</keyword>
<keyword evidence="2" id="KW-1185">Reference proteome</keyword>
<sequence length="890" mass="101020">MMEGEGSSSSSSKKKSVPNDYGFTDTLFSWSLEDISNNNLFKEKVEKIPLSFQSVEQYFGSFIFPLLEETRAQLFSGMETISRAPFAEVVAFGESKPYGTKLYDVQVDNWKNRSSNRGKEPYKTLPGDILVLADAKPKTVDDLQRVGRMWTFVSVIKVAEDEDKTDTTSTCFKVRVGKDIQVNDNSKSLYVIFLSNVVPNRRIWNSLRKHRNLRMIKEILCTDAVCQADKECELYPVQSERWDEISGHRLSSVLNDSQLEAVYSCLGRMQCDLDKATVDLIWGPPGTGKTKTVSMLVFILLKMNCRTLVCAPTNVAFKEVASRVLTLVKESVERDSCGHTLFYPLGEILLFGNNERLKVDAGIEEIYLDYRIKRLAECFAPLTGWSHCFASMICFLEDCVSQYHIFLVNELTTKEGDGNKYEIKARECRKEIDQSKPFLQFMRERFKCTATPLRNCIFNLCTHVPKSYIFENNFQNMVALINLLDSLETLLFQDCVVSEEIEELFSHSAVEDFSQAFLGKKYLLHLHQKRSECHSVLRNLQSSLNELDLPSAMSKESLKDFCLRTASLIFSTASNSFRLHSVALKFLVIDEAAQLKESESTIPLQLRGIKHAILIGDDCQLPAMVESNVSDEACFGRSLFERLSYLGHSKHLLSMQYRMHPSISFFPNSFFYDKKIVNAPNVEKGSYEKHYLPGPMYGPYSFINIFGGREEFTDSYRNMVEVSAVMKILQNLYKAWNGSKQKISIGIVSPYNAQVATIQEKLGSKYENKDGFSVKVKSIDGFQGGEEDIIIMSTVRSNSGGSIGFVSKPQRVNVALTRARHCLWILGNEATLTRTESVWETLIRDAKARQCFFNADEDKDLAQAILGVKKKLDEFDELLNGKSILLKLKI</sequence>
<dbReference type="Proteomes" id="UP001164539">
    <property type="component" value="Chromosome 9"/>
</dbReference>
<comment type="caution">
    <text evidence="1">The sequence shown here is derived from an EMBL/GenBank/DDBJ whole genome shotgun (WGS) entry which is preliminary data.</text>
</comment>
<name>A0ACC1XH60_MELAZ</name>
<evidence type="ECO:0000313" key="2">
    <source>
        <dbReference type="Proteomes" id="UP001164539"/>
    </source>
</evidence>
<organism evidence="1 2">
    <name type="scientific">Melia azedarach</name>
    <name type="common">Chinaberry tree</name>
    <dbReference type="NCBI Taxonomy" id="155640"/>
    <lineage>
        <taxon>Eukaryota</taxon>
        <taxon>Viridiplantae</taxon>
        <taxon>Streptophyta</taxon>
        <taxon>Embryophyta</taxon>
        <taxon>Tracheophyta</taxon>
        <taxon>Spermatophyta</taxon>
        <taxon>Magnoliopsida</taxon>
        <taxon>eudicotyledons</taxon>
        <taxon>Gunneridae</taxon>
        <taxon>Pentapetalae</taxon>
        <taxon>rosids</taxon>
        <taxon>malvids</taxon>
        <taxon>Sapindales</taxon>
        <taxon>Meliaceae</taxon>
        <taxon>Melia</taxon>
    </lineage>
</organism>
<gene>
    <name evidence="1" type="ORF">OWV82_016515</name>
</gene>
<reference evidence="1 2" key="1">
    <citation type="journal article" date="2023" name="Science">
        <title>Complex scaffold remodeling in plant triterpene biosynthesis.</title>
        <authorList>
            <person name="De La Pena R."/>
            <person name="Hodgson H."/>
            <person name="Liu J.C."/>
            <person name="Stephenson M.J."/>
            <person name="Martin A.C."/>
            <person name="Owen C."/>
            <person name="Harkess A."/>
            <person name="Leebens-Mack J."/>
            <person name="Jimenez L.E."/>
            <person name="Osbourn A."/>
            <person name="Sattely E.S."/>
        </authorList>
    </citation>
    <scope>NUCLEOTIDE SEQUENCE [LARGE SCALE GENOMIC DNA]</scope>
    <source>
        <strain evidence="2">cv. JPN11</strain>
        <tissue evidence="1">Leaf</tissue>
    </source>
</reference>
<proteinExistence type="predicted"/>